<name>A0ABY7CZH6_9BASI</name>
<evidence type="ECO:0000256" key="1">
    <source>
        <dbReference type="SAM" id="MobiDB-lite"/>
    </source>
</evidence>
<dbReference type="InterPro" id="IPR003323">
    <property type="entry name" value="OTU_dom"/>
</dbReference>
<protein>
    <recommendedName>
        <fullName evidence="2">OTU domain-containing protein</fullName>
    </recommendedName>
</protein>
<dbReference type="InterPro" id="IPR050704">
    <property type="entry name" value="Peptidase_C85-like"/>
</dbReference>
<organism evidence="3 4">
    <name type="scientific">Puccinia triticina</name>
    <dbReference type="NCBI Taxonomy" id="208348"/>
    <lineage>
        <taxon>Eukaryota</taxon>
        <taxon>Fungi</taxon>
        <taxon>Dikarya</taxon>
        <taxon>Basidiomycota</taxon>
        <taxon>Pucciniomycotina</taxon>
        <taxon>Pucciniomycetes</taxon>
        <taxon>Pucciniales</taxon>
        <taxon>Pucciniaceae</taxon>
        <taxon>Puccinia</taxon>
    </lineage>
</organism>
<feature type="region of interest" description="Disordered" evidence="1">
    <location>
        <begin position="67"/>
        <end position="112"/>
    </location>
</feature>
<keyword evidence="4" id="KW-1185">Reference proteome</keyword>
<dbReference type="SUPFAM" id="SSF54001">
    <property type="entry name" value="Cysteine proteinases"/>
    <property type="match status" value="1"/>
</dbReference>
<evidence type="ECO:0000259" key="2">
    <source>
        <dbReference type="PROSITE" id="PS50802"/>
    </source>
</evidence>
<dbReference type="Proteomes" id="UP001164743">
    <property type="component" value="Chromosome 13A"/>
</dbReference>
<evidence type="ECO:0000313" key="4">
    <source>
        <dbReference type="Proteomes" id="UP001164743"/>
    </source>
</evidence>
<dbReference type="GeneID" id="77803186"/>
<evidence type="ECO:0000313" key="3">
    <source>
        <dbReference type="EMBL" id="WAQ90726.1"/>
    </source>
</evidence>
<dbReference type="PANTHER" id="PTHR12419">
    <property type="entry name" value="OTU DOMAIN CONTAINING PROTEIN"/>
    <property type="match status" value="1"/>
</dbReference>
<dbReference type="InterPro" id="IPR038765">
    <property type="entry name" value="Papain-like_cys_pep_sf"/>
</dbReference>
<feature type="domain" description="OTU" evidence="2">
    <location>
        <begin position="187"/>
        <end position="311"/>
    </location>
</feature>
<dbReference type="EMBL" id="CP110433">
    <property type="protein sequence ID" value="WAQ90726.1"/>
    <property type="molecule type" value="Genomic_DNA"/>
</dbReference>
<dbReference type="RefSeq" id="XP_053026281.1">
    <property type="nucleotide sequence ID" value="XM_053162291.1"/>
</dbReference>
<gene>
    <name evidence="3" type="ORF">PtA15_13A125</name>
</gene>
<dbReference type="Gene3D" id="3.90.70.80">
    <property type="match status" value="1"/>
</dbReference>
<dbReference type="PROSITE" id="PS50802">
    <property type="entry name" value="OTU"/>
    <property type="match status" value="1"/>
</dbReference>
<reference evidence="3" key="1">
    <citation type="submission" date="2022-10" db="EMBL/GenBank/DDBJ databases">
        <title>Puccinia triticina Genome sequencing and assembly.</title>
        <authorList>
            <person name="Li C."/>
        </authorList>
    </citation>
    <scope>NUCLEOTIDE SEQUENCE</scope>
    <source>
        <strain evidence="3">Pt15</strain>
    </source>
</reference>
<sequence>MDSHPVSAKDIFLIYSKVFTSQSVLMSSTGTSGQTGLSDGTEARDWGYSGINHDYIQRTYGPWHHHQPEYETSSSHVPPVSYGSSPPRVQYWQSSPPRFQQAEPTNSWAEIQPTPQDYYNWADSRSDQASPTTAETIPVVREHNQSLLRSSETLQQCQRYSAKISDRPPQQAKLLNLFSYGVQQFTATDRYIIGDGNCQSRALSYWRFGTQDRHADVRKAIYNLVKTGRYKDSLEKGTLRKFNEAQAKDGVWGDEQTLAAAAEVYKKRIILLSLASPNKPYFVEYGKAYSVDPKRPGLIFWNNHYELLFFQGNRRKFDRI</sequence>
<dbReference type="PANTHER" id="PTHR12419:SF11">
    <property type="entry name" value="OTU DOMAIN-CONTAINING PROTEIN DDB_G0284757"/>
    <property type="match status" value="1"/>
</dbReference>
<accession>A0ABY7CZH6</accession>
<feature type="compositionally biased region" description="Polar residues" evidence="1">
    <location>
        <begin position="91"/>
        <end position="112"/>
    </location>
</feature>
<proteinExistence type="predicted"/>